<feature type="transmembrane region" description="Helical" evidence="6">
    <location>
        <begin position="131"/>
        <end position="153"/>
    </location>
</feature>
<keyword evidence="8" id="KW-1185">Reference proteome</keyword>
<dbReference type="PANTHER" id="PTHR30250">
    <property type="entry name" value="PST FAMILY PREDICTED COLANIC ACID TRANSPORTER"/>
    <property type="match status" value="1"/>
</dbReference>
<accession>Q2GC76</accession>
<evidence type="ECO:0000256" key="6">
    <source>
        <dbReference type="SAM" id="Phobius"/>
    </source>
</evidence>
<dbReference type="HOGENOM" id="CLU_537286_0_0_5"/>
<dbReference type="eggNOG" id="COG2244">
    <property type="taxonomic scope" value="Bacteria"/>
</dbReference>
<feature type="transmembrane region" description="Helical" evidence="6">
    <location>
        <begin position="471"/>
        <end position="491"/>
    </location>
</feature>
<evidence type="ECO:0000256" key="5">
    <source>
        <dbReference type="ARBA" id="ARBA00023136"/>
    </source>
</evidence>
<sequence length="507" mass="53675">MTPSASAMAPSSTPQKVIARGVGSNAFSFVIRFAARASFLYVGARLYGAANYGVFTMASAMVELAVPVASLGLKRMIFPWLEEEAHGDSPRPATHVLLDALLLAACAGVAVALLLILGTRLLPASVVSDQLRLAFALLAPAVLGQVTGDIALAATRWTHKMRYEVIARGLVEPYVLTGVALVAWHAGLHDTGMLLGYWAGSIALAGFSLWSARHCLGSLQMRRWRPNLNGLAHRARSLVPASGSDFLTNLAQRIDLYLVGFLLGDAAVGVYGVLRQLRTPILQVRQAFDGILTPLTARTLKTDGELATGEATAAATRVILTIQLGVVLLMAAAGDALLDLFGAHYATGYSALLAMVLAETINGAFGVSELILYYRRPALALKVNLILIAIAAATIPLLTPHYGILGASMAMLLAAVVAALLRRYWLAGLGVRRHPLHAAVPAVAAGVSVLLGAYAGWVVRMSLLQGAPAGLVKATPPLLALAFYLLFVWGWRKARPGILSLDRYRVS</sequence>
<evidence type="ECO:0000313" key="7">
    <source>
        <dbReference type="EMBL" id="ABD24547.1"/>
    </source>
</evidence>
<feature type="transmembrane region" description="Helical" evidence="6">
    <location>
        <begin position="350"/>
        <end position="372"/>
    </location>
</feature>
<gene>
    <name evidence="7" type="ordered locus">Saro_0098</name>
</gene>
<feature type="transmembrane region" description="Helical" evidence="6">
    <location>
        <begin position="165"/>
        <end position="184"/>
    </location>
</feature>
<evidence type="ECO:0000313" key="8">
    <source>
        <dbReference type="Proteomes" id="UP000009134"/>
    </source>
</evidence>
<evidence type="ECO:0000256" key="1">
    <source>
        <dbReference type="ARBA" id="ARBA00004651"/>
    </source>
</evidence>
<dbReference type="Proteomes" id="UP000009134">
    <property type="component" value="Chromosome"/>
</dbReference>
<organism evidence="7 8">
    <name type="scientific">Novosphingobium aromaticivorans (strain ATCC 700278 / DSM 12444 / CCUG 56034 / CIP 105152 / NBRC 16084 / F199)</name>
    <dbReference type="NCBI Taxonomy" id="279238"/>
    <lineage>
        <taxon>Bacteria</taxon>
        <taxon>Pseudomonadati</taxon>
        <taxon>Pseudomonadota</taxon>
        <taxon>Alphaproteobacteria</taxon>
        <taxon>Sphingomonadales</taxon>
        <taxon>Sphingomonadaceae</taxon>
        <taxon>Novosphingobium</taxon>
    </lineage>
</organism>
<feature type="transmembrane region" description="Helical" evidence="6">
    <location>
        <begin position="404"/>
        <end position="426"/>
    </location>
</feature>
<dbReference type="GO" id="GO:0005886">
    <property type="term" value="C:plasma membrane"/>
    <property type="evidence" value="ECO:0007669"/>
    <property type="project" value="UniProtKB-SubCell"/>
</dbReference>
<proteinExistence type="predicted"/>
<reference evidence="8" key="1">
    <citation type="submission" date="2006-01" db="EMBL/GenBank/DDBJ databases">
        <title>Complete sequence of Novosphingobium aromaticivorans DSM 12444.</title>
        <authorList>
            <consortium name="US DOE Joint Genome Institute"/>
            <person name="Copeland A."/>
            <person name="Lucas S."/>
            <person name="Lapidus A."/>
            <person name="Barry K."/>
            <person name="Detter J.C."/>
            <person name="Glavina T."/>
            <person name="Hammon N."/>
            <person name="Israni S."/>
            <person name="Pitluck S."/>
            <person name="Chain P."/>
            <person name="Malfatti S."/>
            <person name="Shin M."/>
            <person name="Vergez L."/>
            <person name="Schmutz J."/>
            <person name="Larimer F."/>
            <person name="Land M."/>
            <person name="Kyrpides N."/>
            <person name="Ivanova N."/>
            <person name="Fredrickson J."/>
            <person name="Balkwill D."/>
            <person name="Romine M.F."/>
            <person name="Richardson P."/>
        </authorList>
    </citation>
    <scope>NUCLEOTIDE SEQUENCE [LARGE SCALE GENOMIC DNA]</scope>
    <source>
        <strain evidence="8">ATCC 700278 / DSM 12444 / CCUG 56034 / CIP 105152 / NBRC 16084 / F199</strain>
    </source>
</reference>
<keyword evidence="4 6" id="KW-1133">Transmembrane helix</keyword>
<protein>
    <submittedName>
        <fullName evidence="7">Membrane protein involved in the export of O-antigen and teichoic acid-like protein</fullName>
    </submittedName>
</protein>
<feature type="transmembrane region" description="Helical" evidence="6">
    <location>
        <begin position="379"/>
        <end position="398"/>
    </location>
</feature>
<evidence type="ECO:0000256" key="3">
    <source>
        <dbReference type="ARBA" id="ARBA00022692"/>
    </source>
</evidence>
<evidence type="ECO:0000256" key="4">
    <source>
        <dbReference type="ARBA" id="ARBA00022989"/>
    </source>
</evidence>
<feature type="transmembrane region" description="Helical" evidence="6">
    <location>
        <begin position="438"/>
        <end position="459"/>
    </location>
</feature>
<dbReference type="STRING" id="279238.Saro_0098"/>
<dbReference type="EMBL" id="CP000248">
    <property type="protein sequence ID" value="ABD24547.1"/>
    <property type="molecule type" value="Genomic_DNA"/>
</dbReference>
<dbReference type="AlphaFoldDB" id="Q2GC76"/>
<comment type="subcellular location">
    <subcellularLocation>
        <location evidence="1">Cell membrane</location>
        <topology evidence="1">Multi-pass membrane protein</topology>
    </subcellularLocation>
</comment>
<dbReference type="Pfam" id="PF13440">
    <property type="entry name" value="Polysacc_synt_3"/>
    <property type="match status" value="1"/>
</dbReference>
<feature type="transmembrane region" description="Helical" evidence="6">
    <location>
        <begin position="318"/>
        <end position="338"/>
    </location>
</feature>
<keyword evidence="5 6" id="KW-0472">Membrane</keyword>
<name>Q2GC76_NOVAD</name>
<dbReference type="KEGG" id="nar:Saro_0098"/>
<dbReference type="InterPro" id="IPR050833">
    <property type="entry name" value="Poly_Biosynth_Transport"/>
</dbReference>
<feature type="transmembrane region" description="Helical" evidence="6">
    <location>
        <begin position="196"/>
        <end position="216"/>
    </location>
</feature>
<feature type="transmembrane region" description="Helical" evidence="6">
    <location>
        <begin position="94"/>
        <end position="119"/>
    </location>
</feature>
<keyword evidence="2" id="KW-1003">Cell membrane</keyword>
<keyword evidence="3 6" id="KW-0812">Transmembrane</keyword>
<dbReference type="PANTHER" id="PTHR30250:SF11">
    <property type="entry name" value="O-ANTIGEN TRANSPORTER-RELATED"/>
    <property type="match status" value="1"/>
</dbReference>
<evidence type="ECO:0000256" key="2">
    <source>
        <dbReference type="ARBA" id="ARBA00022475"/>
    </source>
</evidence>
<feature type="transmembrane region" description="Helical" evidence="6">
    <location>
        <begin position="49"/>
        <end position="73"/>
    </location>
</feature>